<feature type="domain" description="AAA+ ATPase" evidence="17">
    <location>
        <begin position="278"/>
        <end position="413"/>
    </location>
</feature>
<comment type="cofactor">
    <cofactor evidence="1">
        <name>Zn(2+)</name>
        <dbReference type="ChEBI" id="CHEBI:29105"/>
    </cofactor>
</comment>
<comment type="subcellular location">
    <subcellularLocation>
        <location evidence="2">Mitochondrion membrane</location>
    </subcellularLocation>
</comment>
<dbReference type="Gene3D" id="3.40.50.300">
    <property type="entry name" value="P-loop containing nucleotide triphosphate hydrolases"/>
    <property type="match status" value="1"/>
</dbReference>
<comment type="similarity">
    <text evidence="3">In the C-terminal section; belongs to the peptidase M41 family.</text>
</comment>
<keyword evidence="12 16" id="KW-1133">Transmembrane helix</keyword>
<dbReference type="GO" id="GO:0046872">
    <property type="term" value="F:metal ion binding"/>
    <property type="evidence" value="ECO:0007669"/>
    <property type="project" value="UniProtKB-KW"/>
</dbReference>
<evidence type="ECO:0000256" key="3">
    <source>
        <dbReference type="ARBA" id="ARBA00010044"/>
    </source>
</evidence>
<dbReference type="FunFam" id="3.40.50.300:FF:000195">
    <property type="entry name" value="ATP-dependent zinc metalloprotease FTSH 11"/>
    <property type="match status" value="1"/>
</dbReference>
<dbReference type="PANTHER" id="PTHR23076">
    <property type="entry name" value="METALLOPROTEASE M41 FTSH"/>
    <property type="match status" value="1"/>
</dbReference>
<evidence type="ECO:0000256" key="14">
    <source>
        <dbReference type="ARBA" id="ARBA00023128"/>
    </source>
</evidence>
<evidence type="ECO:0000256" key="15">
    <source>
        <dbReference type="ARBA" id="ARBA00023136"/>
    </source>
</evidence>
<dbReference type="PROSITE" id="PS00674">
    <property type="entry name" value="AAA"/>
    <property type="match status" value="1"/>
</dbReference>
<dbReference type="FunFam" id="1.20.58.760:FF:000002">
    <property type="entry name" value="ATP-dependent zinc metalloprotease FtsH"/>
    <property type="match status" value="1"/>
</dbReference>
<evidence type="ECO:0000256" key="11">
    <source>
        <dbReference type="ARBA" id="ARBA00022840"/>
    </source>
</evidence>
<dbReference type="InterPro" id="IPR003960">
    <property type="entry name" value="ATPase_AAA_CS"/>
</dbReference>
<keyword evidence="11" id="KW-0067">ATP-binding</keyword>
<evidence type="ECO:0000256" key="4">
    <source>
        <dbReference type="ARBA" id="ARBA00010550"/>
    </source>
</evidence>
<gene>
    <name evidence="18" type="ORF">WJX72_001842</name>
</gene>
<evidence type="ECO:0000256" key="7">
    <source>
        <dbReference type="ARBA" id="ARBA00022723"/>
    </source>
</evidence>
<comment type="similarity">
    <text evidence="4">In the N-terminal section; belongs to the AAA ATPase family.</text>
</comment>
<keyword evidence="14" id="KW-0496">Mitochondrion</keyword>
<protein>
    <recommendedName>
        <fullName evidence="17">AAA+ ATPase domain-containing protein</fullName>
    </recommendedName>
</protein>
<evidence type="ECO:0000256" key="6">
    <source>
        <dbReference type="ARBA" id="ARBA00022692"/>
    </source>
</evidence>
<evidence type="ECO:0000256" key="1">
    <source>
        <dbReference type="ARBA" id="ARBA00001947"/>
    </source>
</evidence>
<organism evidence="18 19">
    <name type="scientific">[Myrmecia] bisecta</name>
    <dbReference type="NCBI Taxonomy" id="41462"/>
    <lineage>
        <taxon>Eukaryota</taxon>
        <taxon>Viridiplantae</taxon>
        <taxon>Chlorophyta</taxon>
        <taxon>core chlorophytes</taxon>
        <taxon>Trebouxiophyceae</taxon>
        <taxon>Trebouxiales</taxon>
        <taxon>Trebouxiaceae</taxon>
        <taxon>Myrmecia</taxon>
    </lineage>
</organism>
<evidence type="ECO:0000259" key="17">
    <source>
        <dbReference type="SMART" id="SM00382"/>
    </source>
</evidence>
<dbReference type="SMART" id="SM00382">
    <property type="entry name" value="AAA"/>
    <property type="match status" value="1"/>
</dbReference>
<dbReference type="InterPro" id="IPR037219">
    <property type="entry name" value="Peptidase_M41-like"/>
</dbReference>
<dbReference type="InterPro" id="IPR041569">
    <property type="entry name" value="AAA_lid_3"/>
</dbReference>
<dbReference type="GO" id="GO:0045037">
    <property type="term" value="P:protein import into chloroplast stroma"/>
    <property type="evidence" value="ECO:0007669"/>
    <property type="project" value="TreeGrafter"/>
</dbReference>
<reference evidence="18 19" key="1">
    <citation type="journal article" date="2024" name="Nat. Commun.">
        <title>Phylogenomics reveals the evolutionary origins of lichenization in chlorophyte algae.</title>
        <authorList>
            <person name="Puginier C."/>
            <person name="Libourel C."/>
            <person name="Otte J."/>
            <person name="Skaloud P."/>
            <person name="Haon M."/>
            <person name="Grisel S."/>
            <person name="Petersen M."/>
            <person name="Berrin J.G."/>
            <person name="Delaux P.M."/>
            <person name="Dal Grande F."/>
            <person name="Keller J."/>
        </authorList>
    </citation>
    <scope>NUCLEOTIDE SEQUENCE [LARGE SCALE GENOMIC DNA]</scope>
    <source>
        <strain evidence="18 19">SAG 2043</strain>
    </source>
</reference>
<evidence type="ECO:0000313" key="19">
    <source>
        <dbReference type="Proteomes" id="UP001489004"/>
    </source>
</evidence>
<dbReference type="InterPro" id="IPR003959">
    <property type="entry name" value="ATPase_AAA_core"/>
</dbReference>
<dbReference type="Pfam" id="PF17862">
    <property type="entry name" value="AAA_lid_3"/>
    <property type="match status" value="1"/>
</dbReference>
<evidence type="ECO:0000256" key="10">
    <source>
        <dbReference type="ARBA" id="ARBA00022833"/>
    </source>
</evidence>
<dbReference type="InterPro" id="IPR000642">
    <property type="entry name" value="Peptidase_M41"/>
</dbReference>
<dbReference type="NCBIfam" id="TIGR01241">
    <property type="entry name" value="FtsH_fam"/>
    <property type="match status" value="1"/>
</dbReference>
<keyword evidence="8" id="KW-0547">Nucleotide-binding</keyword>
<dbReference type="InterPro" id="IPR003593">
    <property type="entry name" value="AAA+_ATPase"/>
</dbReference>
<dbReference type="InterPro" id="IPR027417">
    <property type="entry name" value="P-loop_NTPase"/>
</dbReference>
<dbReference type="Gene3D" id="1.10.8.60">
    <property type="match status" value="1"/>
</dbReference>
<evidence type="ECO:0000313" key="18">
    <source>
        <dbReference type="EMBL" id="KAK9803020.1"/>
    </source>
</evidence>
<dbReference type="Gene3D" id="1.20.58.760">
    <property type="entry name" value="Peptidase M41"/>
    <property type="match status" value="1"/>
</dbReference>
<dbReference type="GO" id="GO:0004222">
    <property type="term" value="F:metalloendopeptidase activity"/>
    <property type="evidence" value="ECO:0007669"/>
    <property type="project" value="InterPro"/>
</dbReference>
<dbReference type="Pfam" id="PF00004">
    <property type="entry name" value="AAA"/>
    <property type="match status" value="1"/>
</dbReference>
<evidence type="ECO:0000256" key="12">
    <source>
        <dbReference type="ARBA" id="ARBA00022989"/>
    </source>
</evidence>
<dbReference type="GO" id="GO:0005524">
    <property type="term" value="F:ATP binding"/>
    <property type="evidence" value="ECO:0007669"/>
    <property type="project" value="UniProtKB-KW"/>
</dbReference>
<keyword evidence="13" id="KW-0482">Metalloprotease</keyword>
<feature type="transmembrane region" description="Helical" evidence="16">
    <location>
        <begin position="149"/>
        <end position="170"/>
    </location>
</feature>
<keyword evidence="19" id="KW-1185">Reference proteome</keyword>
<keyword evidence="6 16" id="KW-0812">Transmembrane</keyword>
<evidence type="ECO:0000256" key="9">
    <source>
        <dbReference type="ARBA" id="ARBA00022801"/>
    </source>
</evidence>
<dbReference type="SUPFAM" id="SSF140990">
    <property type="entry name" value="FtsH protease domain-like"/>
    <property type="match status" value="1"/>
</dbReference>
<dbReference type="Pfam" id="PF01434">
    <property type="entry name" value="Peptidase_M41"/>
    <property type="match status" value="1"/>
</dbReference>
<dbReference type="FunFam" id="1.10.8.60:FF:000001">
    <property type="entry name" value="ATP-dependent zinc metalloprotease FtsH"/>
    <property type="match status" value="1"/>
</dbReference>
<dbReference type="PANTHER" id="PTHR23076:SF97">
    <property type="entry name" value="ATP-DEPENDENT ZINC METALLOPROTEASE YME1L1"/>
    <property type="match status" value="1"/>
</dbReference>
<keyword evidence="5" id="KW-0645">Protease</keyword>
<dbReference type="InterPro" id="IPR005936">
    <property type="entry name" value="FtsH"/>
</dbReference>
<dbReference type="GO" id="GO:0016887">
    <property type="term" value="F:ATP hydrolysis activity"/>
    <property type="evidence" value="ECO:0007669"/>
    <property type="project" value="InterPro"/>
</dbReference>
<dbReference type="EMBL" id="JALJOR010000025">
    <property type="protein sequence ID" value="KAK9803020.1"/>
    <property type="molecule type" value="Genomic_DNA"/>
</dbReference>
<evidence type="ECO:0000256" key="13">
    <source>
        <dbReference type="ARBA" id="ARBA00023049"/>
    </source>
</evidence>
<dbReference type="AlphaFoldDB" id="A0AAW1NYB8"/>
<keyword evidence="15 16" id="KW-0472">Membrane</keyword>
<dbReference type="GO" id="GO:0009507">
    <property type="term" value="C:chloroplast"/>
    <property type="evidence" value="ECO:0007669"/>
    <property type="project" value="TreeGrafter"/>
</dbReference>
<dbReference type="GO" id="GO:0004176">
    <property type="term" value="F:ATP-dependent peptidase activity"/>
    <property type="evidence" value="ECO:0007669"/>
    <property type="project" value="InterPro"/>
</dbReference>
<dbReference type="GO" id="GO:0031966">
    <property type="term" value="C:mitochondrial membrane"/>
    <property type="evidence" value="ECO:0007669"/>
    <property type="project" value="UniProtKB-SubCell"/>
</dbReference>
<evidence type="ECO:0000256" key="5">
    <source>
        <dbReference type="ARBA" id="ARBA00022670"/>
    </source>
</evidence>
<proteinExistence type="inferred from homology"/>
<keyword evidence="9" id="KW-0378">Hydrolase</keyword>
<evidence type="ECO:0000256" key="8">
    <source>
        <dbReference type="ARBA" id="ARBA00022741"/>
    </source>
</evidence>
<dbReference type="CDD" id="cd19501">
    <property type="entry name" value="RecA-like_FtsH"/>
    <property type="match status" value="1"/>
</dbReference>
<accession>A0AAW1NYB8</accession>
<dbReference type="Proteomes" id="UP001489004">
    <property type="component" value="Unassembled WGS sequence"/>
</dbReference>
<dbReference type="SUPFAM" id="SSF52540">
    <property type="entry name" value="P-loop containing nucleoside triphosphate hydrolases"/>
    <property type="match status" value="1"/>
</dbReference>
<keyword evidence="7" id="KW-0479">Metal-binding</keyword>
<keyword evidence="10" id="KW-0862">Zinc</keyword>
<sequence length="711" mass="77920">MNRVDTVLTSLPMWARQRQLQKLQAAYEADPTSTDKFLAYLQALNKSKPAEVIKQVDSHKFNASPAVMVEYFRALVATDRIAEYADESGTGAGESHRSLSQLMKDVQTRVDGEDGAEAPGQSIKRPLHIVLQEAQRKPSNFFVDLVRGLAWYLLTFLLLSVFFLLGSGLARRYAGAGLRPAGMASQIGTPATPSFAPKEYNKIGTPATPSFAPKEYNKIGMPATPSFAPKEYNKEDIPEKSQKTFKDVRGCDEAKAELEEIVEYLKHPEKFTRLGGKLPKGVLLTGPPGTGKTLLAKAVAGEAGVPFFFRAGSEFEEMFVGVGSRRVRSLFAAAKKKAPCIVFIDEIDAVGGSRKQWDNHSRKTLNQLLVEMDGFEENQGVIVMAATNLQETLDPALTRPGRFDRHVAVPLPDVRGRLDILKYYLQNKPLAPDIDPELIARRTAGFSGAELSNLVNEAALIAAKNNKDTITAYMVDEARDKIMMGVERKSMVLSPESLKLTAYHESGHALVALNTAGAKPIHKATIMPRGHALGMVTMTLDGDREYKITKQQLVADIDVCMGGRVAESIIFGEDQVTSGASSDLQQATRTARGMVMQYGMSDEIGPVYVSGDNTSSETEKKVDAEVGRMLREAYARVQELLTVKEADLHRLARALLEHETLTLNEIKEVLAGTFQRTPIASKTYDVEALLGDVGEMPEPVHQQSPEAPPRS</sequence>
<evidence type="ECO:0000256" key="2">
    <source>
        <dbReference type="ARBA" id="ARBA00004325"/>
    </source>
</evidence>
<evidence type="ECO:0000256" key="16">
    <source>
        <dbReference type="SAM" id="Phobius"/>
    </source>
</evidence>
<comment type="caution">
    <text evidence="18">The sequence shown here is derived from an EMBL/GenBank/DDBJ whole genome shotgun (WGS) entry which is preliminary data.</text>
</comment>
<dbReference type="GO" id="GO:0006508">
    <property type="term" value="P:proteolysis"/>
    <property type="evidence" value="ECO:0007669"/>
    <property type="project" value="UniProtKB-KW"/>
</dbReference>
<name>A0AAW1NYB8_9CHLO</name>
<dbReference type="HAMAP" id="MF_01458">
    <property type="entry name" value="FtsH"/>
    <property type="match status" value="1"/>
</dbReference>